<dbReference type="RefSeq" id="WP_197713701.1">
    <property type="nucleotide sequence ID" value="NZ_AP018558.1"/>
</dbReference>
<evidence type="ECO:0000313" key="3">
    <source>
        <dbReference type="Proteomes" id="UP000262004"/>
    </source>
</evidence>
<name>A0A2Z6DV23_HYDTE</name>
<keyword evidence="3" id="KW-1185">Reference proteome</keyword>
<organism evidence="2 3">
    <name type="scientific">Hydrogenophilus thermoluteolus</name>
    <name type="common">Pseudomonas hydrogenothermophila</name>
    <dbReference type="NCBI Taxonomy" id="297"/>
    <lineage>
        <taxon>Bacteria</taxon>
        <taxon>Pseudomonadati</taxon>
        <taxon>Pseudomonadota</taxon>
        <taxon>Hydrogenophilia</taxon>
        <taxon>Hydrogenophilales</taxon>
        <taxon>Hydrogenophilaceae</taxon>
        <taxon>Hydrogenophilus</taxon>
    </lineage>
</organism>
<dbReference type="Pfam" id="PF09820">
    <property type="entry name" value="AAA-ATPase_like"/>
    <property type="match status" value="1"/>
</dbReference>
<dbReference type="Proteomes" id="UP000262004">
    <property type="component" value="Chromosome"/>
</dbReference>
<dbReference type="KEGG" id="htl:HPTL_0016"/>
<gene>
    <name evidence="2" type="ORF">HPTL_0016</name>
</gene>
<dbReference type="InterPro" id="IPR018631">
    <property type="entry name" value="AAA-ATPase-like_dom"/>
</dbReference>
<feature type="domain" description="AAA-ATPase-like" evidence="1">
    <location>
        <begin position="6"/>
        <end position="217"/>
    </location>
</feature>
<dbReference type="AlphaFoldDB" id="A0A2Z6DV23"/>
<dbReference type="PANTHER" id="PTHR34825">
    <property type="entry name" value="CONSERVED PROTEIN, WITH A WEAK D-GALACTARATE DEHYDRATASE/ALTRONATE HYDROLASE DOMAIN"/>
    <property type="match status" value="1"/>
</dbReference>
<dbReference type="InterPro" id="IPR012547">
    <property type="entry name" value="PDDEXK_9"/>
</dbReference>
<dbReference type="Pfam" id="PF08011">
    <property type="entry name" value="PDDEXK_9"/>
    <property type="match status" value="1"/>
</dbReference>
<accession>A0A2Z6DV23</accession>
<reference evidence="2 3" key="1">
    <citation type="submission" date="2018-04" db="EMBL/GenBank/DDBJ databases">
        <title>Complete genome sequence of Hydrogenophilus thermoluteolus TH-1.</title>
        <authorList>
            <person name="Arai H."/>
        </authorList>
    </citation>
    <scope>NUCLEOTIDE SEQUENCE [LARGE SCALE GENOMIC DNA]</scope>
    <source>
        <strain evidence="2 3">TH-1</strain>
    </source>
</reference>
<proteinExistence type="predicted"/>
<sequence length="534" mass="60105">MDKKLPIGIQSFTQIRREGYYYVDKTPFLARMVESGGKYYFLSRPRRFGKSLLLDTIACAFSGQRELFAAHDGRDGSAPREALYLADHWDWRKRYPVIRLSFGTGSFANEAAVDAVIRYQLKRNAQQLGLGDAPQWPQPGLALMELIERAANQHGAPVVVLVDEYDKPILDAINDPEQAAVHRAILRDLYSVLKDAAENLRFVFLTGVSKFSQVSLFSGLNNLNDITVDDDFAAICGYTDADLDTVFAPEFAAAAADGKPLDRERVRLWYNGYWWGGTERVYNPFDVLLCLAKREYRPWWFETATPTFLIELLTARGFFTPQLERTYATHQLLGSFDVGTMPSETLLWQTGYLTIARKVEEAGQLLYELAIPNQEVRVALNEALLDALLPHRHEVEATLNVLRALREGDSETLRAEFDHLFAQIPYDWQYPLGHLEAYYASLFYSFLASTGVRLLAEAHTRDGRVDLVIQAGATVWVVEFKVVAGESATGAALAQLRARDYAAAYRAAPGVTRVIELGVEFSKTTRRIVGWMCA</sequence>
<dbReference type="EMBL" id="AP018558">
    <property type="protein sequence ID" value="BBD76286.1"/>
    <property type="molecule type" value="Genomic_DNA"/>
</dbReference>
<protein>
    <recommendedName>
        <fullName evidence="1">AAA-ATPase-like domain-containing protein</fullName>
    </recommendedName>
</protein>
<dbReference type="PANTHER" id="PTHR34825:SF1">
    <property type="entry name" value="AAA-ATPASE-LIKE DOMAIN-CONTAINING PROTEIN"/>
    <property type="match status" value="1"/>
</dbReference>
<evidence type="ECO:0000313" key="2">
    <source>
        <dbReference type="EMBL" id="BBD76286.1"/>
    </source>
</evidence>
<evidence type="ECO:0000259" key="1">
    <source>
        <dbReference type="Pfam" id="PF09820"/>
    </source>
</evidence>